<evidence type="ECO:0000256" key="1">
    <source>
        <dbReference type="ARBA" id="ARBA00009437"/>
    </source>
</evidence>
<dbReference type="PRINTS" id="PR00039">
    <property type="entry name" value="HTHLYSR"/>
</dbReference>
<name>A0A5J6STR8_9BACI</name>
<comment type="similarity">
    <text evidence="1">Belongs to the LysR transcriptional regulatory family.</text>
</comment>
<evidence type="ECO:0000256" key="4">
    <source>
        <dbReference type="ARBA" id="ARBA00023163"/>
    </source>
</evidence>
<dbReference type="Proteomes" id="UP000325517">
    <property type="component" value="Chromosome"/>
</dbReference>
<dbReference type="InterPro" id="IPR036388">
    <property type="entry name" value="WH-like_DNA-bd_sf"/>
</dbReference>
<dbReference type="EMBL" id="CP031223">
    <property type="protein sequence ID" value="QFG00950.1"/>
    <property type="molecule type" value="Genomic_DNA"/>
</dbReference>
<keyword evidence="2" id="KW-0805">Transcription regulation</keyword>
<evidence type="ECO:0000313" key="6">
    <source>
        <dbReference type="EMBL" id="QFG00950.1"/>
    </source>
</evidence>
<evidence type="ECO:0000313" key="7">
    <source>
        <dbReference type="Proteomes" id="UP000325517"/>
    </source>
</evidence>
<protein>
    <submittedName>
        <fullName evidence="6">LysR family transcriptional regulator</fullName>
    </submittedName>
</protein>
<gene>
    <name evidence="6" type="ORF">PB01_20325</name>
</gene>
<accession>A0A5J6STR8</accession>
<dbReference type="CDD" id="cd08420">
    <property type="entry name" value="PBP2_CysL_like"/>
    <property type="match status" value="1"/>
</dbReference>
<dbReference type="Pfam" id="PF00126">
    <property type="entry name" value="HTH_1"/>
    <property type="match status" value="1"/>
</dbReference>
<dbReference type="OrthoDB" id="9785745at2"/>
<dbReference type="PANTHER" id="PTHR30126:SF39">
    <property type="entry name" value="HTH-TYPE TRANSCRIPTIONAL REGULATOR CYSL"/>
    <property type="match status" value="1"/>
</dbReference>
<keyword evidence="4" id="KW-0804">Transcription</keyword>
<keyword evidence="7" id="KW-1185">Reference proteome</keyword>
<feature type="domain" description="HTH lysR-type" evidence="5">
    <location>
        <begin position="1"/>
        <end position="58"/>
    </location>
</feature>
<dbReference type="AlphaFoldDB" id="A0A5J6STR8"/>
<sequence>MNYDALKTFVTLAEVKNFTKTATLLHISQPSVSVHIKNLEAEFQTELFIRSPKLLKITPSGEILYERAKQMLSMYEQTQKDILEHQHEIRGKLIIGASFTIGEYILPSLIIELHSQHPSLELEVFIGNTEDIVQSVRLFKVDIGLIEGQTNDKELQVEPFMEDELFIVSSSHHPLALKKSLTINDLQNQKWFMREEGSGTREYLKHVIRSNGLKAESIVTINSNQGIKEMVTLSKEGLSLLSIHTIYKEVKQQDLAILHLNQLAFKRTFSCICAPIMETKRHVLAFKNVLMNKEYKPLLTMPLESEKKPST</sequence>
<evidence type="ECO:0000259" key="5">
    <source>
        <dbReference type="PROSITE" id="PS50931"/>
    </source>
</evidence>
<dbReference type="KEGG" id="psyo:PB01_20325"/>
<keyword evidence="3" id="KW-0238">DNA-binding</keyword>
<dbReference type="GO" id="GO:0000976">
    <property type="term" value="F:transcription cis-regulatory region binding"/>
    <property type="evidence" value="ECO:0007669"/>
    <property type="project" value="TreeGrafter"/>
</dbReference>
<dbReference type="SUPFAM" id="SSF53850">
    <property type="entry name" value="Periplasmic binding protein-like II"/>
    <property type="match status" value="1"/>
</dbReference>
<dbReference type="PROSITE" id="PS50931">
    <property type="entry name" value="HTH_LYSR"/>
    <property type="match status" value="1"/>
</dbReference>
<dbReference type="GO" id="GO:0003700">
    <property type="term" value="F:DNA-binding transcription factor activity"/>
    <property type="evidence" value="ECO:0007669"/>
    <property type="project" value="InterPro"/>
</dbReference>
<dbReference type="PANTHER" id="PTHR30126">
    <property type="entry name" value="HTH-TYPE TRANSCRIPTIONAL REGULATOR"/>
    <property type="match status" value="1"/>
</dbReference>
<reference evidence="6 7" key="1">
    <citation type="submission" date="2018-07" db="EMBL/GenBank/DDBJ databases">
        <title>Complete genome sequence of Psychrobacillus sp. PB01, isolated from iceberg, and comparative genome analysis of Psychrobacillus strains.</title>
        <authorList>
            <person name="Lee P.C."/>
        </authorList>
    </citation>
    <scope>NUCLEOTIDE SEQUENCE [LARGE SCALE GENOMIC DNA]</scope>
    <source>
        <strain evidence="6 7">PB01</strain>
    </source>
</reference>
<evidence type="ECO:0000256" key="3">
    <source>
        <dbReference type="ARBA" id="ARBA00023125"/>
    </source>
</evidence>
<dbReference type="RefSeq" id="WP_151701816.1">
    <property type="nucleotide sequence ID" value="NZ_CP031223.1"/>
</dbReference>
<dbReference type="Gene3D" id="1.10.10.10">
    <property type="entry name" value="Winged helix-like DNA-binding domain superfamily/Winged helix DNA-binding domain"/>
    <property type="match status" value="1"/>
</dbReference>
<dbReference type="FunFam" id="1.10.10.10:FF:000001">
    <property type="entry name" value="LysR family transcriptional regulator"/>
    <property type="match status" value="1"/>
</dbReference>
<evidence type="ECO:0000256" key="2">
    <source>
        <dbReference type="ARBA" id="ARBA00023015"/>
    </source>
</evidence>
<dbReference type="SUPFAM" id="SSF46785">
    <property type="entry name" value="Winged helix' DNA-binding domain"/>
    <property type="match status" value="1"/>
</dbReference>
<organism evidence="6 7">
    <name type="scientific">Psychrobacillus glaciei</name>
    <dbReference type="NCBI Taxonomy" id="2283160"/>
    <lineage>
        <taxon>Bacteria</taxon>
        <taxon>Bacillati</taxon>
        <taxon>Bacillota</taxon>
        <taxon>Bacilli</taxon>
        <taxon>Bacillales</taxon>
        <taxon>Bacillaceae</taxon>
        <taxon>Psychrobacillus</taxon>
    </lineage>
</organism>
<proteinExistence type="inferred from homology"/>
<dbReference type="Pfam" id="PF03466">
    <property type="entry name" value="LysR_substrate"/>
    <property type="match status" value="1"/>
</dbReference>
<dbReference type="InterPro" id="IPR036390">
    <property type="entry name" value="WH_DNA-bd_sf"/>
</dbReference>
<dbReference type="Gene3D" id="3.40.190.290">
    <property type="match status" value="1"/>
</dbReference>
<dbReference type="InterPro" id="IPR000847">
    <property type="entry name" value="LysR_HTH_N"/>
</dbReference>
<dbReference type="InterPro" id="IPR005119">
    <property type="entry name" value="LysR_subst-bd"/>
</dbReference>